<comment type="function">
    <text evidence="5">Acts both as a biotin--[acetyl-CoA-carboxylase] ligase and a repressor.</text>
</comment>
<dbReference type="HAMAP" id="MF_00978">
    <property type="entry name" value="Bifunct_BirA"/>
    <property type="match status" value="1"/>
</dbReference>
<dbReference type="InterPro" id="IPR045864">
    <property type="entry name" value="aa-tRNA-synth_II/BPL/LPL"/>
</dbReference>
<dbReference type="InterPro" id="IPR011991">
    <property type="entry name" value="ArsR-like_HTH"/>
</dbReference>
<comment type="catalytic activity">
    <reaction evidence="5">
        <text>biotin + L-lysyl-[protein] + ATP = N(6)-biotinyl-L-lysyl-[protein] + AMP + diphosphate + H(+)</text>
        <dbReference type="Rhea" id="RHEA:11756"/>
        <dbReference type="Rhea" id="RHEA-COMP:9752"/>
        <dbReference type="Rhea" id="RHEA-COMP:10505"/>
        <dbReference type="ChEBI" id="CHEBI:15378"/>
        <dbReference type="ChEBI" id="CHEBI:29969"/>
        <dbReference type="ChEBI" id="CHEBI:30616"/>
        <dbReference type="ChEBI" id="CHEBI:33019"/>
        <dbReference type="ChEBI" id="CHEBI:57586"/>
        <dbReference type="ChEBI" id="CHEBI:83144"/>
        <dbReference type="ChEBI" id="CHEBI:456215"/>
        <dbReference type="EC" id="6.3.4.15"/>
    </reaction>
</comment>
<dbReference type="GO" id="GO:0004077">
    <property type="term" value="F:biotin--[biotin carboxyl-carrier protein] ligase activity"/>
    <property type="evidence" value="ECO:0007669"/>
    <property type="project" value="UniProtKB-UniRule"/>
</dbReference>
<dbReference type="InterPro" id="IPR036390">
    <property type="entry name" value="WH_DNA-bd_sf"/>
</dbReference>
<accession>A0A845L6G9</accession>
<name>A0A845L6G9_9FIRM</name>
<dbReference type="GO" id="GO:0016740">
    <property type="term" value="F:transferase activity"/>
    <property type="evidence" value="ECO:0007669"/>
    <property type="project" value="UniProtKB-ARBA"/>
</dbReference>
<dbReference type="CDD" id="cd16442">
    <property type="entry name" value="BPL"/>
    <property type="match status" value="1"/>
</dbReference>
<dbReference type="SUPFAM" id="SSF46785">
    <property type="entry name" value="Winged helix' DNA-binding domain"/>
    <property type="match status" value="1"/>
</dbReference>
<feature type="binding site" evidence="5">
    <location>
        <begin position="118"/>
        <end position="120"/>
    </location>
    <ligand>
        <name>biotin</name>
        <dbReference type="ChEBI" id="CHEBI:57586"/>
    </ligand>
</feature>
<feature type="binding site" evidence="5">
    <location>
        <position position="185"/>
    </location>
    <ligand>
        <name>biotin</name>
        <dbReference type="ChEBI" id="CHEBI:57586"/>
    </ligand>
</feature>
<dbReference type="InterPro" id="IPR030855">
    <property type="entry name" value="Bifunct_BirA"/>
</dbReference>
<evidence type="ECO:0000259" key="6">
    <source>
        <dbReference type="PROSITE" id="PS51733"/>
    </source>
</evidence>
<evidence type="ECO:0000256" key="5">
    <source>
        <dbReference type="HAMAP-Rule" id="MF_00978"/>
    </source>
</evidence>
<dbReference type="AlphaFoldDB" id="A0A845L6G9"/>
<dbReference type="CDD" id="cd00090">
    <property type="entry name" value="HTH_ARSR"/>
    <property type="match status" value="1"/>
</dbReference>
<dbReference type="SUPFAM" id="SSF55681">
    <property type="entry name" value="Class II aaRS and biotin synthetases"/>
    <property type="match status" value="1"/>
</dbReference>
<dbReference type="GO" id="GO:0003677">
    <property type="term" value="F:DNA binding"/>
    <property type="evidence" value="ECO:0007669"/>
    <property type="project" value="UniProtKB-UniRule"/>
</dbReference>
<sequence>MSRKAILEALSTAEGFLSGEDLSRRLGISRSAIWKHIVALRQEGYAIDAHTRLGYKLRSRSAYLLPEEVEPLLETKRFGRDYHFYASLPSTNRTAKELARQGAPEGTVVLAEEQTEGRGRLGRGWYSPPGLGVYFTVILRPAVPLSLAPQVTLLASVAVCKALETVAGVQPQIKWPNDVLLNGKKFCGTLTELNAEMEAVNYLVVGTGINVNQGPDDFPGEVANVATSVHATTGEKVDRARLLAALLRSFEADYDHWLTSGFDRLRVEWLERAAGMGKTVRVIAGQQEWVGKAEGIDSDGALLVRESGGELRRLISGEVSLRPEGGQGYDFGR</sequence>
<dbReference type="InterPro" id="IPR004143">
    <property type="entry name" value="BPL_LPL_catalytic"/>
</dbReference>
<proteinExistence type="inferred from homology"/>
<keyword evidence="5" id="KW-0678">Repressor</keyword>
<dbReference type="Gene3D" id="1.10.10.10">
    <property type="entry name" value="Winged helix-like DNA-binding domain superfamily/Winged helix DNA-binding domain"/>
    <property type="match status" value="1"/>
</dbReference>
<dbReference type="InterPro" id="IPR004408">
    <property type="entry name" value="Biotin_CoA_COase_ligase"/>
</dbReference>
<keyword evidence="4 5" id="KW-0092">Biotin</keyword>
<feature type="DNA-binding region" description="H-T-H motif" evidence="5">
    <location>
        <begin position="19"/>
        <end position="38"/>
    </location>
</feature>
<dbReference type="EC" id="6.3.4.15" evidence="5"/>
<protein>
    <recommendedName>
        <fullName evidence="5">Bifunctional ligase/repressor BirA</fullName>
    </recommendedName>
    <alternativeName>
        <fullName evidence="5">Biotin--[acetyl-CoA-carboxylase] ligase</fullName>
        <ecNumber evidence="5">6.3.4.15</ecNumber>
    </alternativeName>
    <alternativeName>
        <fullName evidence="5">Biotin--protein ligase</fullName>
    </alternativeName>
    <alternativeName>
        <fullName evidence="5">Biotin-[acetyl-CoA carboxylase] synthetase</fullName>
    </alternativeName>
</protein>
<keyword evidence="3 5" id="KW-0067">ATP-binding</keyword>
<dbReference type="Gene3D" id="3.30.930.10">
    <property type="entry name" value="Bira Bifunctional Protein, Domain 2"/>
    <property type="match status" value="1"/>
</dbReference>
<gene>
    <name evidence="5" type="primary">birA</name>
    <name evidence="7" type="ORF">GTO91_06465</name>
</gene>
<evidence type="ECO:0000256" key="4">
    <source>
        <dbReference type="ARBA" id="ARBA00023267"/>
    </source>
</evidence>
<comment type="caution">
    <text evidence="7">The sequence shown here is derived from an EMBL/GenBank/DDBJ whole genome shotgun (WGS) entry which is preliminary data.</text>
</comment>
<dbReference type="InterPro" id="IPR008988">
    <property type="entry name" value="Transcriptional_repressor_C"/>
</dbReference>
<organism evidence="7 8">
    <name type="scientific">Heliomicrobium undosum</name>
    <dbReference type="NCBI Taxonomy" id="121734"/>
    <lineage>
        <taxon>Bacteria</taxon>
        <taxon>Bacillati</taxon>
        <taxon>Bacillota</taxon>
        <taxon>Clostridia</taxon>
        <taxon>Eubacteriales</taxon>
        <taxon>Heliobacteriaceae</taxon>
        <taxon>Heliomicrobium</taxon>
    </lineage>
</organism>
<dbReference type="Pfam" id="PF03099">
    <property type="entry name" value="BPL_LplA_LipB"/>
    <property type="match status" value="1"/>
</dbReference>
<dbReference type="Proteomes" id="UP000463470">
    <property type="component" value="Unassembled WGS sequence"/>
</dbReference>
<dbReference type="NCBIfam" id="TIGR00121">
    <property type="entry name" value="birA_ligase"/>
    <property type="match status" value="1"/>
</dbReference>
<keyword evidence="8" id="KW-1185">Reference proteome</keyword>
<evidence type="ECO:0000256" key="3">
    <source>
        <dbReference type="ARBA" id="ARBA00022840"/>
    </source>
</evidence>
<dbReference type="SUPFAM" id="SSF50037">
    <property type="entry name" value="C-terminal domain of transcriptional repressors"/>
    <property type="match status" value="1"/>
</dbReference>
<dbReference type="PANTHER" id="PTHR12835">
    <property type="entry name" value="BIOTIN PROTEIN LIGASE"/>
    <property type="match status" value="1"/>
</dbReference>
<dbReference type="GO" id="GO:0005524">
    <property type="term" value="F:ATP binding"/>
    <property type="evidence" value="ECO:0007669"/>
    <property type="project" value="UniProtKB-UniRule"/>
</dbReference>
<feature type="binding site" evidence="5">
    <location>
        <position position="114"/>
    </location>
    <ligand>
        <name>biotin</name>
        <dbReference type="ChEBI" id="CHEBI:57586"/>
    </ligand>
</feature>
<dbReference type="InterPro" id="IPR003142">
    <property type="entry name" value="BPL_C"/>
</dbReference>
<evidence type="ECO:0000256" key="1">
    <source>
        <dbReference type="ARBA" id="ARBA00022598"/>
    </source>
</evidence>
<dbReference type="PANTHER" id="PTHR12835:SF5">
    <property type="entry name" value="BIOTIN--PROTEIN LIGASE"/>
    <property type="match status" value="1"/>
</dbReference>
<dbReference type="OrthoDB" id="9807064at2"/>
<keyword evidence="5" id="KW-0805">Transcription regulation</keyword>
<dbReference type="Gene3D" id="2.30.30.100">
    <property type="match status" value="1"/>
</dbReference>
<dbReference type="PROSITE" id="PS51733">
    <property type="entry name" value="BPL_LPL_CATALYTIC"/>
    <property type="match status" value="1"/>
</dbReference>
<dbReference type="GO" id="GO:0009249">
    <property type="term" value="P:protein lipoylation"/>
    <property type="evidence" value="ECO:0007669"/>
    <property type="project" value="UniProtKB-ARBA"/>
</dbReference>
<feature type="binding site" evidence="5">
    <location>
        <begin position="90"/>
        <end position="92"/>
    </location>
    <ligand>
        <name>biotin</name>
        <dbReference type="ChEBI" id="CHEBI:57586"/>
    </ligand>
</feature>
<dbReference type="EMBL" id="WXEY01000004">
    <property type="protein sequence ID" value="MZP29348.1"/>
    <property type="molecule type" value="Genomic_DNA"/>
</dbReference>
<dbReference type="RefSeq" id="WP_161256590.1">
    <property type="nucleotide sequence ID" value="NZ_WXEY01000004.1"/>
</dbReference>
<dbReference type="Pfam" id="PF08279">
    <property type="entry name" value="HTH_11"/>
    <property type="match status" value="1"/>
</dbReference>
<evidence type="ECO:0000313" key="8">
    <source>
        <dbReference type="Proteomes" id="UP000463470"/>
    </source>
</evidence>
<comment type="similarity">
    <text evidence="5">Belongs to the biotin--protein ligase family.</text>
</comment>
<keyword evidence="5" id="KW-0804">Transcription</keyword>
<evidence type="ECO:0000313" key="7">
    <source>
        <dbReference type="EMBL" id="MZP29348.1"/>
    </source>
</evidence>
<dbReference type="GO" id="GO:0005737">
    <property type="term" value="C:cytoplasm"/>
    <property type="evidence" value="ECO:0007669"/>
    <property type="project" value="TreeGrafter"/>
</dbReference>
<dbReference type="InterPro" id="IPR036388">
    <property type="entry name" value="WH-like_DNA-bd_sf"/>
</dbReference>
<reference evidence="7 8" key="1">
    <citation type="submission" date="2020-01" db="EMBL/GenBank/DDBJ databases">
        <title>Whole-genome sequence of Heliobacterium undosum DSM 13378.</title>
        <authorList>
            <person name="Kyndt J.A."/>
            <person name="Meyer T.E."/>
        </authorList>
    </citation>
    <scope>NUCLEOTIDE SEQUENCE [LARGE SCALE GENOMIC DNA]</scope>
    <source>
        <strain evidence="7 8">DSM 13378</strain>
    </source>
</reference>
<dbReference type="GO" id="GO:0006355">
    <property type="term" value="P:regulation of DNA-templated transcription"/>
    <property type="evidence" value="ECO:0007669"/>
    <property type="project" value="UniProtKB-UniRule"/>
</dbReference>
<dbReference type="InterPro" id="IPR013196">
    <property type="entry name" value="HTH_11"/>
</dbReference>
<feature type="domain" description="BPL/LPL catalytic" evidence="6">
    <location>
        <begin position="67"/>
        <end position="258"/>
    </location>
</feature>
<keyword evidence="2 5" id="KW-0547">Nucleotide-binding</keyword>
<dbReference type="Pfam" id="PF02237">
    <property type="entry name" value="BPL_C"/>
    <property type="match status" value="1"/>
</dbReference>
<evidence type="ECO:0000256" key="2">
    <source>
        <dbReference type="ARBA" id="ARBA00022741"/>
    </source>
</evidence>
<keyword evidence="5" id="KW-0238">DNA-binding</keyword>
<keyword evidence="1 5" id="KW-0436">Ligase</keyword>